<dbReference type="PANTHER" id="PTHR43298">
    <property type="entry name" value="MULTIDRUG RESISTANCE PROTEIN NORM-RELATED"/>
    <property type="match status" value="1"/>
</dbReference>
<dbReference type="GO" id="GO:0042910">
    <property type="term" value="F:xenobiotic transmembrane transporter activity"/>
    <property type="evidence" value="ECO:0007669"/>
    <property type="project" value="InterPro"/>
</dbReference>
<proteinExistence type="predicted"/>
<evidence type="ECO:0000256" key="9">
    <source>
        <dbReference type="ARBA" id="ARBA00031636"/>
    </source>
</evidence>
<evidence type="ECO:0000256" key="7">
    <source>
        <dbReference type="ARBA" id="ARBA00023065"/>
    </source>
</evidence>
<dbReference type="Proteomes" id="UP000242501">
    <property type="component" value="Unassembled WGS sequence"/>
</dbReference>
<dbReference type="PIRSF" id="PIRSF006603">
    <property type="entry name" value="DinF"/>
    <property type="match status" value="1"/>
</dbReference>
<dbReference type="GO" id="GO:0015297">
    <property type="term" value="F:antiporter activity"/>
    <property type="evidence" value="ECO:0007669"/>
    <property type="project" value="UniProtKB-KW"/>
</dbReference>
<gene>
    <name evidence="11" type="ORF">SAMN05421733_11516</name>
</gene>
<dbReference type="RefSeq" id="WP_092750015.1">
    <property type="nucleotide sequence ID" value="NZ_FMYL01000015.1"/>
</dbReference>
<dbReference type="CDD" id="cd13131">
    <property type="entry name" value="MATE_NorM_like"/>
    <property type="match status" value="1"/>
</dbReference>
<evidence type="ECO:0000256" key="4">
    <source>
        <dbReference type="ARBA" id="ARBA00022475"/>
    </source>
</evidence>
<dbReference type="STRING" id="1219383.SAMN05421733_11516"/>
<feature type="transmembrane region" description="Helical" evidence="10">
    <location>
        <begin position="131"/>
        <end position="149"/>
    </location>
</feature>
<keyword evidence="7" id="KW-0406">Ion transport</keyword>
<accession>A0A1G6K870</accession>
<evidence type="ECO:0000256" key="1">
    <source>
        <dbReference type="ARBA" id="ARBA00004429"/>
    </source>
</evidence>
<feature type="transmembrane region" description="Helical" evidence="10">
    <location>
        <begin position="421"/>
        <end position="440"/>
    </location>
</feature>
<feature type="transmembrane region" description="Helical" evidence="10">
    <location>
        <begin position="95"/>
        <end position="119"/>
    </location>
</feature>
<name>A0A1G6K870_9GAMM</name>
<keyword evidence="5 10" id="KW-0812">Transmembrane</keyword>
<keyword evidence="2" id="KW-0813">Transport</keyword>
<feature type="transmembrane region" description="Helical" evidence="10">
    <location>
        <begin position="48"/>
        <end position="75"/>
    </location>
</feature>
<sequence>MTQAASFRTELKKLLALMIPILMTQFSQAGLGLIDTIMAGQISAADLAAIAIGVGIWIPIMLLSASIVIATTPLIAEAIGAKQRQNIAYIVRQSLWLSAGLGIFAFFVLQLMPFMLSTFKVPLDLQAKVSLFLRSIAFGMPAVCMYTSLRCYSEALGHPRPVTAISLLSLVVLVPLNYVFMYGMGPFPALGSAGGGFATAILQWLMLFTLAIYIAKSKTYHSDQLFTRWDKFNPVIAKKIIVLGVPIGLAVFFEVSVFSSGAIILSTLGDTVVAAHQIAISVTSQLFMIPMSLSIALTIRVGTYYGEKNWAAMKKVQHVGLVTATCSACITMLIIAIFKEHITALYTHDLRVAHITLSLLYFCISYQLLDALQVSAAGCLRGMQDTRSSMWVTLFSYWGISMPLSIYWIRYSTHGPEAIWFSLNIGLLIACILLLTRLYLTNKKVIQHMP</sequence>
<dbReference type="NCBIfam" id="TIGR00797">
    <property type="entry name" value="matE"/>
    <property type="match status" value="1"/>
</dbReference>
<evidence type="ECO:0000256" key="5">
    <source>
        <dbReference type="ARBA" id="ARBA00022692"/>
    </source>
</evidence>
<feature type="transmembrane region" description="Helical" evidence="10">
    <location>
        <begin position="278"/>
        <end position="299"/>
    </location>
</feature>
<keyword evidence="8 10" id="KW-0472">Membrane</keyword>
<dbReference type="PANTHER" id="PTHR43298:SF2">
    <property type="entry name" value="FMN_FAD EXPORTER YEEO-RELATED"/>
    <property type="match status" value="1"/>
</dbReference>
<dbReference type="AlphaFoldDB" id="A0A1G6K870"/>
<keyword evidence="3" id="KW-0050">Antiport</keyword>
<dbReference type="Pfam" id="PF01554">
    <property type="entry name" value="MatE"/>
    <property type="match status" value="2"/>
</dbReference>
<protein>
    <recommendedName>
        <fullName evidence="9">Multidrug-efflux transporter</fullName>
    </recommendedName>
</protein>
<feature type="transmembrane region" description="Helical" evidence="10">
    <location>
        <begin position="161"/>
        <end position="181"/>
    </location>
</feature>
<feature type="transmembrane region" description="Helical" evidence="10">
    <location>
        <begin position="319"/>
        <end position="338"/>
    </location>
</feature>
<feature type="transmembrane region" description="Helical" evidence="10">
    <location>
        <begin position="193"/>
        <end position="215"/>
    </location>
</feature>
<evidence type="ECO:0000256" key="8">
    <source>
        <dbReference type="ARBA" id="ARBA00023136"/>
    </source>
</evidence>
<dbReference type="GO" id="GO:0006811">
    <property type="term" value="P:monoatomic ion transport"/>
    <property type="evidence" value="ECO:0007669"/>
    <property type="project" value="UniProtKB-KW"/>
</dbReference>
<evidence type="ECO:0000256" key="10">
    <source>
        <dbReference type="SAM" id="Phobius"/>
    </source>
</evidence>
<keyword evidence="4" id="KW-1003">Cell membrane</keyword>
<evidence type="ECO:0000256" key="3">
    <source>
        <dbReference type="ARBA" id="ARBA00022449"/>
    </source>
</evidence>
<dbReference type="OrthoDB" id="9780160at2"/>
<evidence type="ECO:0000256" key="2">
    <source>
        <dbReference type="ARBA" id="ARBA00022448"/>
    </source>
</evidence>
<dbReference type="EMBL" id="FMYL01000015">
    <property type="protein sequence ID" value="SDC27210.1"/>
    <property type="molecule type" value="Genomic_DNA"/>
</dbReference>
<feature type="transmembrane region" description="Helical" evidence="10">
    <location>
        <begin position="236"/>
        <end position="258"/>
    </location>
</feature>
<dbReference type="InterPro" id="IPR002528">
    <property type="entry name" value="MATE_fam"/>
</dbReference>
<feature type="transmembrane region" description="Helical" evidence="10">
    <location>
        <begin position="350"/>
        <end position="369"/>
    </location>
</feature>
<keyword evidence="12" id="KW-1185">Reference proteome</keyword>
<organism evidence="11 12">
    <name type="scientific">Acinetobacter boissieri</name>
    <dbReference type="NCBI Taxonomy" id="1219383"/>
    <lineage>
        <taxon>Bacteria</taxon>
        <taxon>Pseudomonadati</taxon>
        <taxon>Pseudomonadota</taxon>
        <taxon>Gammaproteobacteria</taxon>
        <taxon>Moraxellales</taxon>
        <taxon>Moraxellaceae</taxon>
        <taxon>Acinetobacter</taxon>
    </lineage>
</organism>
<evidence type="ECO:0000313" key="12">
    <source>
        <dbReference type="Proteomes" id="UP000242501"/>
    </source>
</evidence>
<keyword evidence="6 10" id="KW-1133">Transmembrane helix</keyword>
<feature type="transmembrane region" description="Helical" evidence="10">
    <location>
        <begin position="390"/>
        <end position="409"/>
    </location>
</feature>
<dbReference type="GO" id="GO:0005886">
    <property type="term" value="C:plasma membrane"/>
    <property type="evidence" value="ECO:0007669"/>
    <property type="project" value="UniProtKB-SubCell"/>
</dbReference>
<reference evidence="12" key="1">
    <citation type="submission" date="2016-09" db="EMBL/GenBank/DDBJ databases">
        <authorList>
            <person name="Varghese N."/>
            <person name="Submissions S."/>
        </authorList>
    </citation>
    <scope>NUCLEOTIDE SEQUENCE [LARGE SCALE GENOMIC DNA]</scope>
    <source>
        <strain evidence="12">ANC 4422</strain>
    </source>
</reference>
<dbReference type="InterPro" id="IPR048279">
    <property type="entry name" value="MdtK-like"/>
</dbReference>
<comment type="subcellular location">
    <subcellularLocation>
        <location evidence="1">Cell inner membrane</location>
        <topology evidence="1">Multi-pass membrane protein</topology>
    </subcellularLocation>
</comment>
<evidence type="ECO:0000256" key="6">
    <source>
        <dbReference type="ARBA" id="ARBA00022989"/>
    </source>
</evidence>
<dbReference type="InterPro" id="IPR050222">
    <property type="entry name" value="MATE_MdtK"/>
</dbReference>
<evidence type="ECO:0000313" key="11">
    <source>
        <dbReference type="EMBL" id="SDC27210.1"/>
    </source>
</evidence>